<dbReference type="Proteomes" id="UP000664835">
    <property type="component" value="Unassembled WGS sequence"/>
</dbReference>
<proteinExistence type="predicted"/>
<accession>A0ABS3Q514</accession>
<evidence type="ECO:0000256" key="1">
    <source>
        <dbReference type="SAM" id="Coils"/>
    </source>
</evidence>
<dbReference type="RefSeq" id="WP_208148504.1">
    <property type="nucleotide sequence ID" value="NZ_JAGETV010000007.1"/>
</dbReference>
<feature type="coiled-coil region" evidence="1">
    <location>
        <begin position="335"/>
        <end position="362"/>
    </location>
</feature>
<evidence type="ECO:0000313" key="3">
    <source>
        <dbReference type="EMBL" id="MBO1927054.1"/>
    </source>
</evidence>
<feature type="signal peptide" evidence="2">
    <location>
        <begin position="1"/>
        <end position="22"/>
    </location>
</feature>
<evidence type="ECO:0008006" key="5">
    <source>
        <dbReference type="Google" id="ProtNLM"/>
    </source>
</evidence>
<keyword evidence="1" id="KW-0175">Coiled coil</keyword>
<dbReference type="Gene3D" id="1.25.40.10">
    <property type="entry name" value="Tetratricopeptide repeat domain"/>
    <property type="match status" value="1"/>
</dbReference>
<name>A0ABS3Q514_9GAMM</name>
<feature type="chain" id="PRO_5047408079" description="Tetratricopeptide repeat protein" evidence="2">
    <location>
        <begin position="23"/>
        <end position="1059"/>
    </location>
</feature>
<reference evidence="3 4" key="1">
    <citation type="submission" date="2021-03" db="EMBL/GenBank/DDBJ databases">
        <title>Thiomicrorhabdus sp.nov.,novel sulfur-oxidizing bacteria isolated from coastal sediment.</title>
        <authorList>
            <person name="Liu X."/>
        </authorList>
    </citation>
    <scope>NUCLEOTIDE SEQUENCE [LARGE SCALE GENOMIC DNA]</scope>
    <source>
        <strain evidence="3 4">6S2-11</strain>
    </source>
</reference>
<evidence type="ECO:0000313" key="4">
    <source>
        <dbReference type="Proteomes" id="UP000664835"/>
    </source>
</evidence>
<comment type="caution">
    <text evidence="3">The sequence shown here is derived from an EMBL/GenBank/DDBJ whole genome shotgun (WGS) entry which is preliminary data.</text>
</comment>
<sequence length="1059" mass="114184">MKTQLKPLLQSLLIASGAIALSACGGGGSSTGADSESSAPDTSTSSTINGFVVDPAVESSVVKICRIDLASECLAEKTLTNALGAFSLTLSGQIDLSEYAIYATGGSDSATGEDLTGVQFSVPAGLQDTANNRYFVTPLTSLVTQRMNAGDSLQQAQTAISAELNIDPSDLTQSTESSAALLHKAMLLTLIAKNLDNGFADLTLNETDDQTGINAVIENSGLSNELINQLLALSANLGSASNTQDTINRFISQHTLLQSDLFAGHDFADATVIANADKLTDAILVYLSGQSVGQVNRTQIALLLGLLQNVATLDVTDAEMQVPDISSEVAEIALNQVENENLLNHRQELAQALEDSSEAKREYYYQSTASHLAQSADIISGVTDIATMESVYLNLAKGYLSNDNPALALQYANRNIFTPESEYQILLDIAEYYIDNDLSAEDAEAMLDKSLVLFKSYLQSKGAASIKSADVVDVNQMVYAFSQLGLNDKAQALTAYMQSLVSEFGDNSTPFGAYAGGLTNAAILYAQDGDLTTARQTLEDAYTIAQQTPPNRKSNYPDTPSRWYYLMRVFAMFGVAEAYYQNLGSAEDKARALQIFNDIYALRADDGIEGNTGNNDTTYRTDIYLSNFMMPILADAGTSLEEVTTVINSMVRDTYIANAWANYAVYNPTLSTGDAIELIQENLMPGTASTEYRNAVKSLTYSGVSKSTPYLALNLINNGQLADAKLAIDTARTLLDQAITDAVETTDALKTTNYVLYGYAKLANLYHFAGESELSAQMMQQAIDIITGDESAPANAVVFDPYQQAYGLTYIARHYFEMGMNEQAFEYAEQARQFALTITDAGERRSRLATLATIINDNGSVAMSMISTILEDIYDIIAGSEMLDSDSAQEDYQARAVALYGTAPSNDSTLYFSGGLQGFYLENNQPEGVQKSADLLLETAAQIADTSNQLKAYQGAIWGYATINQINSALQLANQYLPLKANYLQSLRQISYSLYQHDAFESCDVATVDNDRDGLPDFYDQGATAEQIAACGLTLDSDVDNDGIPDSSDLTPFFNSTAE</sequence>
<keyword evidence="2" id="KW-0732">Signal</keyword>
<dbReference type="InterPro" id="IPR011990">
    <property type="entry name" value="TPR-like_helical_dom_sf"/>
</dbReference>
<keyword evidence="4" id="KW-1185">Reference proteome</keyword>
<dbReference type="SUPFAM" id="SSF48452">
    <property type="entry name" value="TPR-like"/>
    <property type="match status" value="1"/>
</dbReference>
<evidence type="ECO:0000256" key="2">
    <source>
        <dbReference type="SAM" id="SignalP"/>
    </source>
</evidence>
<organism evidence="3 4">
    <name type="scientific">Thiomicrorhabdus marina</name>
    <dbReference type="NCBI Taxonomy" id="2818442"/>
    <lineage>
        <taxon>Bacteria</taxon>
        <taxon>Pseudomonadati</taxon>
        <taxon>Pseudomonadota</taxon>
        <taxon>Gammaproteobacteria</taxon>
        <taxon>Thiotrichales</taxon>
        <taxon>Piscirickettsiaceae</taxon>
        <taxon>Thiomicrorhabdus</taxon>
    </lineage>
</organism>
<dbReference type="PROSITE" id="PS51257">
    <property type="entry name" value="PROKAR_LIPOPROTEIN"/>
    <property type="match status" value="1"/>
</dbReference>
<protein>
    <recommendedName>
        <fullName evidence="5">Tetratricopeptide repeat protein</fullName>
    </recommendedName>
</protein>
<gene>
    <name evidence="3" type="ORF">J3998_05640</name>
</gene>
<dbReference type="EMBL" id="JAGETV010000007">
    <property type="protein sequence ID" value="MBO1927054.1"/>
    <property type="molecule type" value="Genomic_DNA"/>
</dbReference>